<dbReference type="Pfam" id="PF00248">
    <property type="entry name" value="Aldo_ket_red"/>
    <property type="match status" value="1"/>
</dbReference>
<accession>A0A7H1NSC2</accession>
<dbReference type="KEGG" id="ebla:JGUZn3_14580"/>
<dbReference type="EMBL" id="CP060244">
    <property type="protein sequence ID" value="QNT78682.1"/>
    <property type="molecule type" value="Genomic_DNA"/>
</dbReference>
<name>A0A7H1NSC2_9PROT</name>
<reference evidence="3 4" key="1">
    <citation type="submission" date="2020-08" db="EMBL/GenBank/DDBJ databases">
        <title>Complete genome sequence of Entomobacter blattae G55GP.</title>
        <authorList>
            <person name="Poehlein A."/>
            <person name="Guzman J."/>
            <person name="Daniel R."/>
            <person name="Vilcinskas A."/>
        </authorList>
    </citation>
    <scope>NUCLEOTIDE SEQUENCE [LARGE SCALE GENOMIC DNA]</scope>
    <source>
        <strain evidence="3 4">G55GP</strain>
    </source>
</reference>
<dbReference type="PROSITE" id="PS51257">
    <property type="entry name" value="PROKAR_LIPOPROTEIN"/>
    <property type="match status" value="1"/>
</dbReference>
<evidence type="ECO:0000313" key="4">
    <source>
        <dbReference type="Proteomes" id="UP000516349"/>
    </source>
</evidence>
<gene>
    <name evidence="3" type="primary">iolS_2</name>
    <name evidence="3" type="ORF">JGUZn3_14580</name>
</gene>
<sequence length="322" mass="36156">MQFRSLGHSGLSVSLAGLGCNNFGGRINEEQSRKVIFKALEKGINFFDLADIYGRRETGFGAAETCVGKILGPERHSVILATKFGKPMNTEGTLKGASRRYIRTAVEASLKRLKTDYIDLYQLHMPDPLTPIEETLDCLNDLIREGKILYAGCSNFAAWEITEAHFLAKKNHWNRLISAQNELSLLNRKAREEILPACHKFGVGFLPFFPLASGLLTGKYKRNAPMPKNSRYTAWTYLIDLYQTEENWNLVERLTDFARQSGRTLTSVALNWLAHIPQVSSIIAGATTFEQVEHNTDVLSHPLTLEESQQLEEILQGHPPHG</sequence>
<keyword evidence="4" id="KW-1185">Reference proteome</keyword>
<dbReference type="Proteomes" id="UP000516349">
    <property type="component" value="Chromosome"/>
</dbReference>
<protein>
    <submittedName>
        <fullName evidence="3">Aldo-keto reductase IolS</fullName>
        <ecNumber evidence="3">1.1.1.-</ecNumber>
    </submittedName>
</protein>
<dbReference type="RefSeq" id="WP_203412924.1">
    <property type="nucleotide sequence ID" value="NZ_CP060244.1"/>
</dbReference>
<evidence type="ECO:0000259" key="2">
    <source>
        <dbReference type="Pfam" id="PF00248"/>
    </source>
</evidence>
<dbReference type="GO" id="GO:0016491">
    <property type="term" value="F:oxidoreductase activity"/>
    <property type="evidence" value="ECO:0007669"/>
    <property type="project" value="UniProtKB-KW"/>
</dbReference>
<dbReference type="InterPro" id="IPR023210">
    <property type="entry name" value="NADP_OxRdtase_dom"/>
</dbReference>
<evidence type="ECO:0000313" key="3">
    <source>
        <dbReference type="EMBL" id="QNT78682.1"/>
    </source>
</evidence>
<dbReference type="PANTHER" id="PTHR43364:SF4">
    <property type="entry name" value="NAD(P)-LINKED OXIDOREDUCTASE SUPERFAMILY PROTEIN"/>
    <property type="match status" value="1"/>
</dbReference>
<dbReference type="InterPro" id="IPR050523">
    <property type="entry name" value="AKR_Detox_Biosynth"/>
</dbReference>
<dbReference type="InterPro" id="IPR036812">
    <property type="entry name" value="NAD(P)_OxRdtase_dom_sf"/>
</dbReference>
<keyword evidence="1 3" id="KW-0560">Oxidoreductase</keyword>
<evidence type="ECO:0000256" key="1">
    <source>
        <dbReference type="ARBA" id="ARBA00023002"/>
    </source>
</evidence>
<dbReference type="Gene3D" id="3.20.20.100">
    <property type="entry name" value="NADP-dependent oxidoreductase domain"/>
    <property type="match status" value="1"/>
</dbReference>
<dbReference type="GO" id="GO:0005829">
    <property type="term" value="C:cytosol"/>
    <property type="evidence" value="ECO:0007669"/>
    <property type="project" value="TreeGrafter"/>
</dbReference>
<proteinExistence type="predicted"/>
<dbReference type="SUPFAM" id="SSF51430">
    <property type="entry name" value="NAD(P)-linked oxidoreductase"/>
    <property type="match status" value="1"/>
</dbReference>
<dbReference type="EC" id="1.1.1.-" evidence="3"/>
<dbReference type="AlphaFoldDB" id="A0A7H1NSC2"/>
<feature type="domain" description="NADP-dependent oxidoreductase" evidence="2">
    <location>
        <begin position="17"/>
        <end position="315"/>
    </location>
</feature>
<dbReference type="FunFam" id="3.20.20.100:FF:000004">
    <property type="entry name" value="Oxidoreductase, aldo/keto reductase"/>
    <property type="match status" value="1"/>
</dbReference>
<dbReference type="PANTHER" id="PTHR43364">
    <property type="entry name" value="NADH-SPECIFIC METHYLGLYOXAL REDUCTASE-RELATED"/>
    <property type="match status" value="1"/>
</dbReference>
<organism evidence="3 4">
    <name type="scientific">Entomobacter blattae</name>
    <dbReference type="NCBI Taxonomy" id="2762277"/>
    <lineage>
        <taxon>Bacteria</taxon>
        <taxon>Pseudomonadati</taxon>
        <taxon>Pseudomonadota</taxon>
        <taxon>Alphaproteobacteria</taxon>
        <taxon>Acetobacterales</taxon>
        <taxon>Acetobacteraceae</taxon>
        <taxon>Entomobacter</taxon>
    </lineage>
</organism>